<protein>
    <submittedName>
        <fullName evidence="1">Uncharacterized protein</fullName>
    </submittedName>
</protein>
<keyword evidence="2" id="KW-1185">Reference proteome</keyword>
<dbReference type="OrthoDB" id="6079384at2759"/>
<name>A0A6J8AP05_MYTCO</name>
<accession>A0A6J8AP05</accession>
<dbReference type="Proteomes" id="UP000507470">
    <property type="component" value="Unassembled WGS sequence"/>
</dbReference>
<sequence>MAETPNHDVNNGLATCVIHQLDTCEKEDPDNIETEKVLQTFIEEKLNIPDNINFHVVHRLCPQQDGKPRTIVANFERRKDRDRVLKAARNNLRDTHYSIYEQFPTEIMERRNILWPIFKREQRAGRRVQFKEDKLYVDGRMIFPQEVAFGPSTTDAQK</sequence>
<evidence type="ECO:0000313" key="2">
    <source>
        <dbReference type="Proteomes" id="UP000507470"/>
    </source>
</evidence>
<dbReference type="EMBL" id="CACVKT020001737">
    <property type="protein sequence ID" value="CAC5370827.1"/>
    <property type="molecule type" value="Genomic_DNA"/>
</dbReference>
<organism evidence="1 2">
    <name type="scientific">Mytilus coruscus</name>
    <name type="common">Sea mussel</name>
    <dbReference type="NCBI Taxonomy" id="42192"/>
    <lineage>
        <taxon>Eukaryota</taxon>
        <taxon>Metazoa</taxon>
        <taxon>Spiralia</taxon>
        <taxon>Lophotrochozoa</taxon>
        <taxon>Mollusca</taxon>
        <taxon>Bivalvia</taxon>
        <taxon>Autobranchia</taxon>
        <taxon>Pteriomorphia</taxon>
        <taxon>Mytilida</taxon>
        <taxon>Mytiloidea</taxon>
        <taxon>Mytilidae</taxon>
        <taxon>Mytilinae</taxon>
        <taxon>Mytilus</taxon>
    </lineage>
</organism>
<gene>
    <name evidence="1" type="ORF">MCOR_9506</name>
</gene>
<dbReference type="AlphaFoldDB" id="A0A6J8AP05"/>
<proteinExistence type="predicted"/>
<reference evidence="1 2" key="1">
    <citation type="submission" date="2020-06" db="EMBL/GenBank/DDBJ databases">
        <authorList>
            <person name="Li R."/>
            <person name="Bekaert M."/>
        </authorList>
    </citation>
    <scope>NUCLEOTIDE SEQUENCE [LARGE SCALE GENOMIC DNA]</scope>
    <source>
        <strain evidence="2">wild</strain>
    </source>
</reference>
<evidence type="ECO:0000313" key="1">
    <source>
        <dbReference type="EMBL" id="CAC5370827.1"/>
    </source>
</evidence>
<dbReference type="Gene3D" id="3.30.70.1820">
    <property type="entry name" value="L1 transposable element, RRM domain"/>
    <property type="match status" value="1"/>
</dbReference>